<feature type="binding site" evidence="11">
    <location>
        <position position="244"/>
    </location>
    <ligand>
        <name>(6S)-5,6,7,8-tetrahydrofolate</name>
        <dbReference type="ChEBI" id="CHEBI:57453"/>
    </ligand>
</feature>
<evidence type="ECO:0000256" key="10">
    <source>
        <dbReference type="ARBA" id="ARBA00022898"/>
    </source>
</evidence>
<feature type="binding site" evidence="11">
    <location>
        <position position="121"/>
    </location>
    <ligand>
        <name>(6S)-5,6,7,8-tetrahydrofolate</name>
        <dbReference type="ChEBI" id="CHEBI:57453"/>
    </ligand>
</feature>
<dbReference type="InterPro" id="IPR015422">
    <property type="entry name" value="PyrdxlP-dep_Trfase_small"/>
</dbReference>
<keyword evidence="6 11" id="KW-0963">Cytoplasm</keyword>
<evidence type="ECO:0000256" key="5">
    <source>
        <dbReference type="ARBA" id="ARBA00011738"/>
    </source>
</evidence>
<keyword evidence="9 11" id="KW-0808">Transferase</keyword>
<dbReference type="SUPFAM" id="SSF53383">
    <property type="entry name" value="PLP-dependent transferases"/>
    <property type="match status" value="1"/>
</dbReference>
<dbReference type="FunFam" id="3.90.1150.10:FF:000003">
    <property type="entry name" value="Serine hydroxymethyltransferase"/>
    <property type="match status" value="1"/>
</dbReference>
<dbReference type="HAMAP" id="MF_00051">
    <property type="entry name" value="SHMT"/>
    <property type="match status" value="1"/>
</dbReference>
<evidence type="ECO:0000256" key="2">
    <source>
        <dbReference type="ARBA" id="ARBA00001933"/>
    </source>
</evidence>
<dbReference type="InterPro" id="IPR001085">
    <property type="entry name" value="Ser_HO-MeTrfase"/>
</dbReference>
<accession>A0A0N0GNJ1</accession>
<dbReference type="EMBL" id="LAQT01000008">
    <property type="protein sequence ID" value="KPC52882.1"/>
    <property type="molecule type" value="Genomic_DNA"/>
</dbReference>
<dbReference type="EC" id="2.1.2.1" evidence="11"/>
<comment type="cofactor">
    <cofactor evidence="2 11 12">
        <name>pyridoxal 5'-phosphate</name>
        <dbReference type="ChEBI" id="CHEBI:597326"/>
    </cofactor>
</comment>
<dbReference type="Gene3D" id="3.40.640.10">
    <property type="entry name" value="Type I PLP-dependent aspartate aminotransferase-like (Major domain)"/>
    <property type="match status" value="1"/>
</dbReference>
<dbReference type="CDD" id="cd00378">
    <property type="entry name" value="SHMT"/>
    <property type="match status" value="1"/>
</dbReference>
<evidence type="ECO:0000256" key="9">
    <source>
        <dbReference type="ARBA" id="ARBA00022679"/>
    </source>
</evidence>
<dbReference type="InterPro" id="IPR015421">
    <property type="entry name" value="PyrdxlP-dep_Trfase_major"/>
</dbReference>
<evidence type="ECO:0000256" key="8">
    <source>
        <dbReference type="ARBA" id="ARBA00022605"/>
    </source>
</evidence>
<dbReference type="Pfam" id="PF00464">
    <property type="entry name" value="SHMT"/>
    <property type="match status" value="1"/>
</dbReference>
<proteinExistence type="inferred from homology"/>
<evidence type="ECO:0000256" key="4">
    <source>
        <dbReference type="ARBA" id="ARBA00006376"/>
    </source>
</evidence>
<dbReference type="InterPro" id="IPR019798">
    <property type="entry name" value="Ser_HO-MeTrfase_PLP_BS"/>
</dbReference>
<dbReference type="GO" id="GO:0004372">
    <property type="term" value="F:glycine hydroxymethyltransferase activity"/>
    <property type="evidence" value="ECO:0007669"/>
    <property type="project" value="UniProtKB-UniRule"/>
</dbReference>
<dbReference type="Proteomes" id="UP000037939">
    <property type="component" value="Unassembled WGS sequence"/>
</dbReference>
<dbReference type="PANTHER" id="PTHR11680">
    <property type="entry name" value="SERINE HYDROXYMETHYLTRANSFERASE"/>
    <property type="match status" value="1"/>
</dbReference>
<organism evidence="14 15">
    <name type="scientific">Amantichitinum ursilacus</name>
    <dbReference type="NCBI Taxonomy" id="857265"/>
    <lineage>
        <taxon>Bacteria</taxon>
        <taxon>Pseudomonadati</taxon>
        <taxon>Pseudomonadota</taxon>
        <taxon>Betaproteobacteria</taxon>
        <taxon>Neisseriales</taxon>
        <taxon>Chitinibacteraceae</taxon>
        <taxon>Amantichitinum</taxon>
    </lineage>
</organism>
<dbReference type="GO" id="GO:0035999">
    <property type="term" value="P:tetrahydrofolate interconversion"/>
    <property type="evidence" value="ECO:0007669"/>
    <property type="project" value="UniProtKB-UniRule"/>
</dbReference>
<feature type="domain" description="Serine hydroxymethyltransferase-like" evidence="13">
    <location>
        <begin position="9"/>
        <end position="383"/>
    </location>
</feature>
<evidence type="ECO:0000256" key="7">
    <source>
        <dbReference type="ARBA" id="ARBA00022563"/>
    </source>
</evidence>
<dbReference type="STRING" id="857265.WG78_10345"/>
<keyword evidence="15" id="KW-1185">Reference proteome</keyword>
<name>A0A0N0GNJ1_9NEIS</name>
<comment type="subcellular location">
    <subcellularLocation>
        <location evidence="3 11">Cytoplasm</location>
    </subcellularLocation>
</comment>
<comment type="catalytic activity">
    <reaction evidence="1 11">
        <text>(6R)-5,10-methylene-5,6,7,8-tetrahydrofolate + glycine + H2O = (6S)-5,6,7,8-tetrahydrofolate + L-serine</text>
        <dbReference type="Rhea" id="RHEA:15481"/>
        <dbReference type="ChEBI" id="CHEBI:15377"/>
        <dbReference type="ChEBI" id="CHEBI:15636"/>
        <dbReference type="ChEBI" id="CHEBI:33384"/>
        <dbReference type="ChEBI" id="CHEBI:57305"/>
        <dbReference type="ChEBI" id="CHEBI:57453"/>
        <dbReference type="EC" id="2.1.2.1"/>
    </reaction>
</comment>
<comment type="function">
    <text evidence="11">Catalyzes the reversible interconversion of serine and glycine with tetrahydrofolate (THF) serving as the one-carbon carrier. This reaction serves as the major source of one-carbon groups required for the biosynthesis of purines, thymidylate, methionine, and other important biomolecules. Also exhibits THF-independent aldolase activity toward beta-hydroxyamino acids, producing glycine and aldehydes, via a retro-aldol mechanism.</text>
</comment>
<comment type="pathway">
    <text evidence="11">One-carbon metabolism; tetrahydrofolate interconversion.</text>
</comment>
<comment type="caution">
    <text evidence="14">The sequence shown here is derived from an EMBL/GenBank/DDBJ whole genome shotgun (WGS) entry which is preliminary data.</text>
</comment>
<dbReference type="OrthoDB" id="9803846at2"/>
<dbReference type="FunFam" id="3.40.640.10:FF:000001">
    <property type="entry name" value="Serine hydroxymethyltransferase"/>
    <property type="match status" value="1"/>
</dbReference>
<evidence type="ECO:0000256" key="11">
    <source>
        <dbReference type="HAMAP-Rule" id="MF_00051"/>
    </source>
</evidence>
<evidence type="ECO:0000256" key="1">
    <source>
        <dbReference type="ARBA" id="ARBA00001528"/>
    </source>
</evidence>
<dbReference type="InterPro" id="IPR039429">
    <property type="entry name" value="SHMT-like_dom"/>
</dbReference>
<sequence length="415" mass="44652">MFSRSRTIAQYDPDLAAAIQGEVVRQHEHIELIASENYTSPAVMEAQGSQLTNKYAEGYPGKRFYGGCEHVDVLEQLAIDRVKQLFGAEYANVQPHSGSQANQAVYFAVLKPGDTIMGMNLGHGGHLTHGSPANLSGKLFNIVPYGLNDKEEIDYDEMERIAIEAKPKLIIGGASAYALRFDFERMAAIAKKVGAYFMVDMAHYAGLIAAGLYPNPVPHADFVTSTTHKTLRGPRGGLILAKAEFEKVLNSSVFPALQGGPLMHVIAGKAVAFKEAAQPEFKTYQQQVIKNAQAMAAALTERGLRIISGHTESHLFLVDLRPKGLTGKAADAALGKAHITVNKNSIPNDPESPFVTSGIRIGSPAITTRGFKEAEAAQVANLIADVLDNPDDEANLAAVAEKVKALTARFPVYGE</sequence>
<feature type="binding site" evidence="11">
    <location>
        <begin position="352"/>
        <end position="354"/>
    </location>
    <ligand>
        <name>(6S)-5,6,7,8-tetrahydrofolate</name>
        <dbReference type="ChEBI" id="CHEBI:57453"/>
    </ligand>
</feature>
<dbReference type="GO" id="GO:0030170">
    <property type="term" value="F:pyridoxal phosphate binding"/>
    <property type="evidence" value="ECO:0007669"/>
    <property type="project" value="UniProtKB-UniRule"/>
</dbReference>
<feature type="binding site" evidence="11">
    <location>
        <begin position="125"/>
        <end position="127"/>
    </location>
    <ligand>
        <name>(6S)-5,6,7,8-tetrahydrofolate</name>
        <dbReference type="ChEBI" id="CHEBI:57453"/>
    </ligand>
</feature>
<dbReference type="InterPro" id="IPR015424">
    <property type="entry name" value="PyrdxlP-dep_Trfase"/>
</dbReference>
<evidence type="ECO:0000259" key="13">
    <source>
        <dbReference type="Pfam" id="PF00464"/>
    </source>
</evidence>
<evidence type="ECO:0000256" key="3">
    <source>
        <dbReference type="ARBA" id="ARBA00004496"/>
    </source>
</evidence>
<dbReference type="PANTHER" id="PTHR11680:SF50">
    <property type="entry name" value="SERINE HYDROXYMETHYLTRANSFERASE"/>
    <property type="match status" value="1"/>
</dbReference>
<dbReference type="GO" id="GO:0019264">
    <property type="term" value="P:glycine biosynthetic process from serine"/>
    <property type="evidence" value="ECO:0007669"/>
    <property type="project" value="UniProtKB-UniRule"/>
</dbReference>
<dbReference type="PROSITE" id="PS00096">
    <property type="entry name" value="SHMT"/>
    <property type="match status" value="1"/>
</dbReference>
<dbReference type="RefSeq" id="WP_053937725.1">
    <property type="nucleotide sequence ID" value="NZ_LAQT01000008.1"/>
</dbReference>
<keyword evidence="8 11" id="KW-0028">Amino-acid biosynthesis</keyword>
<dbReference type="PATRIC" id="fig|857265.3.peg.2124"/>
<keyword evidence="10 11" id="KW-0663">Pyridoxal phosphate</keyword>
<keyword evidence="7 11" id="KW-0554">One-carbon metabolism</keyword>
<keyword evidence="14" id="KW-0489">Methyltransferase</keyword>
<evidence type="ECO:0000256" key="6">
    <source>
        <dbReference type="ARBA" id="ARBA00022490"/>
    </source>
</evidence>
<evidence type="ECO:0000313" key="15">
    <source>
        <dbReference type="Proteomes" id="UP000037939"/>
    </source>
</evidence>
<protein>
    <recommendedName>
        <fullName evidence="11">Serine hydroxymethyltransferase</fullName>
        <shortName evidence="11">SHMT</shortName>
        <shortName evidence="11">Serine methylase</shortName>
        <ecNumber evidence="11">2.1.2.1</ecNumber>
    </recommendedName>
</protein>
<dbReference type="PIRSF" id="PIRSF000412">
    <property type="entry name" value="SHMT"/>
    <property type="match status" value="1"/>
</dbReference>
<dbReference type="AlphaFoldDB" id="A0A0N0GNJ1"/>
<comment type="pathway">
    <text evidence="11">Amino-acid biosynthesis; glycine biosynthesis; glycine from L-serine: step 1/1.</text>
</comment>
<feature type="modified residue" description="N6-(pyridoxal phosphate)lysine" evidence="11 12">
    <location>
        <position position="229"/>
    </location>
</feature>
<dbReference type="NCBIfam" id="NF000586">
    <property type="entry name" value="PRK00011.1"/>
    <property type="match status" value="1"/>
</dbReference>
<dbReference type="UniPathway" id="UPA00288">
    <property type="reaction ID" value="UER01023"/>
</dbReference>
<dbReference type="GO" id="GO:0008168">
    <property type="term" value="F:methyltransferase activity"/>
    <property type="evidence" value="ECO:0007669"/>
    <property type="project" value="UniProtKB-KW"/>
</dbReference>
<comment type="similarity">
    <text evidence="4 11">Belongs to the SHMT family.</text>
</comment>
<evidence type="ECO:0000313" key="14">
    <source>
        <dbReference type="EMBL" id="KPC52882.1"/>
    </source>
</evidence>
<dbReference type="InterPro" id="IPR049943">
    <property type="entry name" value="Ser_HO-MeTrfase-like"/>
</dbReference>
<evidence type="ECO:0000256" key="12">
    <source>
        <dbReference type="PIRSR" id="PIRSR000412-50"/>
    </source>
</evidence>
<dbReference type="UniPathway" id="UPA00193"/>
<reference evidence="14 15" key="1">
    <citation type="submission" date="2015-07" db="EMBL/GenBank/DDBJ databases">
        <title>Draft genome sequence of the Amantichitinum ursilacus IGB-41, a new chitin-degrading bacterium.</title>
        <authorList>
            <person name="Kirstahler P."/>
            <person name="Guenther M."/>
            <person name="Grumaz C."/>
            <person name="Rupp S."/>
            <person name="Zibek S."/>
            <person name="Sohn K."/>
        </authorList>
    </citation>
    <scope>NUCLEOTIDE SEQUENCE [LARGE SCALE GENOMIC DNA]</scope>
    <source>
        <strain evidence="14 15">IGB-41</strain>
    </source>
</reference>
<comment type="subunit">
    <text evidence="5 11">Homodimer.</text>
</comment>
<dbReference type="Gene3D" id="3.90.1150.10">
    <property type="entry name" value="Aspartate Aminotransferase, domain 1"/>
    <property type="match status" value="1"/>
</dbReference>
<dbReference type="GO" id="GO:0032259">
    <property type="term" value="P:methylation"/>
    <property type="evidence" value="ECO:0007669"/>
    <property type="project" value="UniProtKB-KW"/>
</dbReference>
<dbReference type="GO" id="GO:0005829">
    <property type="term" value="C:cytosol"/>
    <property type="evidence" value="ECO:0007669"/>
    <property type="project" value="TreeGrafter"/>
</dbReference>
<feature type="site" description="Plays an important role in substrate specificity" evidence="11">
    <location>
        <position position="228"/>
    </location>
</feature>
<gene>
    <name evidence="14" type="primary">glyA2</name>
    <name evidence="11" type="synonym">glyA</name>
    <name evidence="14" type="ORF">WG78_10345</name>
</gene>